<dbReference type="EMBL" id="FOOI01000033">
    <property type="protein sequence ID" value="SFH73051.1"/>
    <property type="molecule type" value="Genomic_DNA"/>
</dbReference>
<evidence type="ECO:0000313" key="2">
    <source>
        <dbReference type="EMBL" id="SFH73051.1"/>
    </source>
</evidence>
<protein>
    <submittedName>
        <fullName evidence="2">CRISPR system Cascade subunit CasC</fullName>
    </submittedName>
</protein>
<dbReference type="STRING" id="504797.SAMN05421678_1336"/>
<keyword evidence="4" id="KW-1185">Reference proteome</keyword>
<evidence type="ECO:0000313" key="1">
    <source>
        <dbReference type="EMBL" id="NYH82081.1"/>
    </source>
</evidence>
<dbReference type="OrthoDB" id="5291250at2"/>
<evidence type="ECO:0000313" key="3">
    <source>
        <dbReference type="Proteomes" id="UP000199052"/>
    </source>
</evidence>
<proteinExistence type="predicted"/>
<reference evidence="1 4" key="2">
    <citation type="submission" date="2020-07" db="EMBL/GenBank/DDBJ databases">
        <title>Sequencing the genomes of 1000 actinobacteria strains.</title>
        <authorList>
            <person name="Klenk H.-P."/>
        </authorList>
    </citation>
    <scope>NUCLEOTIDE SEQUENCE [LARGE SCALE GENOMIC DNA]</scope>
    <source>
        <strain evidence="1 4">DSM 45117</strain>
    </source>
</reference>
<reference evidence="2 3" key="1">
    <citation type="submission" date="2016-10" db="EMBL/GenBank/DDBJ databases">
        <authorList>
            <person name="de Groot N.N."/>
        </authorList>
    </citation>
    <scope>NUCLEOTIDE SEQUENCE [LARGE SCALE GENOMIC DNA]</scope>
    <source>
        <strain evidence="2 3">CPCC 202808</strain>
    </source>
</reference>
<dbReference type="Pfam" id="PF09344">
    <property type="entry name" value="Cas_CT1975"/>
    <property type="match status" value="1"/>
</dbReference>
<organism evidence="2 3">
    <name type="scientific">Actinopolymorpha cephalotaxi</name>
    <dbReference type="NCBI Taxonomy" id="504797"/>
    <lineage>
        <taxon>Bacteria</taxon>
        <taxon>Bacillati</taxon>
        <taxon>Actinomycetota</taxon>
        <taxon>Actinomycetes</taxon>
        <taxon>Propionibacteriales</taxon>
        <taxon>Actinopolymorphaceae</taxon>
        <taxon>Actinopolymorpha</taxon>
    </lineage>
</organism>
<name>A0A1I3CG44_9ACTN</name>
<accession>A0A1I3CG44</accession>
<dbReference type="Proteomes" id="UP000533017">
    <property type="component" value="Unassembled WGS sequence"/>
</dbReference>
<dbReference type="NCBIfam" id="TIGR01869">
    <property type="entry name" value="casC_Cse4"/>
    <property type="match status" value="1"/>
</dbReference>
<gene>
    <name evidence="1" type="ORF">FHR37_000932</name>
    <name evidence="2" type="ORF">SAMN05421678_1336</name>
</gene>
<dbReference type="InterPro" id="IPR010148">
    <property type="entry name" value="CRISPR-assoc_prot_CT1975"/>
</dbReference>
<dbReference type="Proteomes" id="UP000199052">
    <property type="component" value="Unassembled WGS sequence"/>
</dbReference>
<dbReference type="EMBL" id="JACBZA010000001">
    <property type="protein sequence ID" value="NYH82081.1"/>
    <property type="molecule type" value="Genomic_DNA"/>
</dbReference>
<sequence>MSRTIIDIHVLQTVPPSNLNRDDTGSPKTAVYGGVRRSRVSSQAWKHAVRDKFETELDDSDLGMRTRHVVEVLDRRIRERAPELADRAEELAKATFKAVGIKTSAAKKEEPEQSGYLVFLSSRQYDNLADAAASAARAGGNLDKALKERDVKALADREHSIDVALFGRMVADVSDINVEAAAQVAHAISVHAVDNEYDYFTAVDDHDEDEERTGAGMIGTVEFNSATLYRYAAVDVDRLAETLGSPEAAQRAVEAFARTFVTSMPTGKITTFGNRTLPDAVLVRLRETQPISFVGAFEEPVTAGTSAGRLSQAAIRLAEYAVEVERKYDQPPAASWVVHVGRATEALAGLGQDGTLDELVKGVGDEVAQRLAGTA</sequence>
<dbReference type="AlphaFoldDB" id="A0A1I3CG44"/>
<evidence type="ECO:0000313" key="4">
    <source>
        <dbReference type="Proteomes" id="UP000533017"/>
    </source>
</evidence>
<dbReference type="RefSeq" id="WP_092890783.1">
    <property type="nucleotide sequence ID" value="NZ_FOOI01000033.1"/>
</dbReference>